<dbReference type="PANTHER" id="PTHR47354:SF5">
    <property type="entry name" value="PROTEIN RFBI"/>
    <property type="match status" value="1"/>
</dbReference>
<dbReference type="SUPFAM" id="SSF63380">
    <property type="entry name" value="Riboflavin synthase domain-like"/>
    <property type="match status" value="1"/>
</dbReference>
<comment type="caution">
    <text evidence="4">The sequence shown here is derived from an EMBL/GenBank/DDBJ whole genome shotgun (WGS) entry which is preliminary data.</text>
</comment>
<keyword evidence="1" id="KW-0408">Iron</keyword>
<dbReference type="PROSITE" id="PS51384">
    <property type="entry name" value="FAD_FR"/>
    <property type="match status" value="1"/>
</dbReference>
<dbReference type="InterPro" id="IPR039261">
    <property type="entry name" value="FNR_nucleotide-bd"/>
</dbReference>
<dbReference type="OrthoDB" id="9784483at2"/>
<keyword evidence="5" id="KW-1185">Reference proteome</keyword>
<dbReference type="SUPFAM" id="SSF52343">
    <property type="entry name" value="Ferredoxin reductase-like, C-terminal NADP-linked domain"/>
    <property type="match status" value="1"/>
</dbReference>
<evidence type="ECO:0000313" key="4">
    <source>
        <dbReference type="EMBL" id="ENO12818.1"/>
    </source>
</evidence>
<dbReference type="RefSeq" id="WP_004581048.1">
    <property type="nucleotide sequence ID" value="NZ_AP028878.1"/>
</dbReference>
<dbReference type="InterPro" id="IPR008333">
    <property type="entry name" value="Cbr1-like_FAD-bd_dom"/>
</dbReference>
<dbReference type="Pfam" id="PF00175">
    <property type="entry name" value="NAD_binding_1"/>
    <property type="match status" value="1"/>
</dbReference>
<dbReference type="Gene3D" id="3.40.50.80">
    <property type="entry name" value="Nucleotide-binding domain of ferredoxin-NADP reductase (FNR) module"/>
    <property type="match status" value="1"/>
</dbReference>
<evidence type="ECO:0000256" key="1">
    <source>
        <dbReference type="ARBA" id="ARBA00023014"/>
    </source>
</evidence>
<keyword evidence="1" id="KW-0411">Iron-sulfur</keyword>
<dbReference type="GO" id="GO:0051536">
    <property type="term" value="F:iron-sulfur cluster binding"/>
    <property type="evidence" value="ECO:0007669"/>
    <property type="project" value="UniProtKB-KW"/>
</dbReference>
<feature type="domain" description="FAD-binding FR-type" evidence="3">
    <location>
        <begin position="95"/>
        <end position="190"/>
    </location>
</feature>
<evidence type="ECO:0000259" key="3">
    <source>
        <dbReference type="PROSITE" id="PS51384"/>
    </source>
</evidence>
<dbReference type="InterPro" id="IPR017938">
    <property type="entry name" value="Riboflavin_synthase-like_b-brl"/>
</dbReference>
<dbReference type="Gene3D" id="2.40.30.10">
    <property type="entry name" value="Translation factors"/>
    <property type="match status" value="1"/>
</dbReference>
<dbReference type="HOGENOM" id="CLU_849416_0_0_6"/>
<comment type="cofactor">
    <cofactor evidence="2">
        <name>[2Fe-2S] cluster</name>
        <dbReference type="ChEBI" id="CHEBI:190135"/>
    </cofactor>
</comment>
<gene>
    <name evidence="4" type="ORF">J057_15510</name>
</gene>
<name>N6WVF5_9GAMM</name>
<dbReference type="STRING" id="626887.J057_15510"/>
<keyword evidence="1" id="KW-0479">Metal-binding</keyword>
<dbReference type="eggNOG" id="COG0543">
    <property type="taxonomic scope" value="Bacteria"/>
</dbReference>
<organism evidence="4 5">
    <name type="scientific">Marinobacter nanhaiticus D15-8W</name>
    <dbReference type="NCBI Taxonomy" id="626887"/>
    <lineage>
        <taxon>Bacteria</taxon>
        <taxon>Pseudomonadati</taxon>
        <taxon>Pseudomonadota</taxon>
        <taxon>Gammaproteobacteria</taxon>
        <taxon>Pseudomonadales</taxon>
        <taxon>Marinobacteraceae</taxon>
        <taxon>Marinobacter</taxon>
    </lineage>
</organism>
<dbReference type="EMBL" id="APLQ01000014">
    <property type="protein sequence ID" value="ENO12818.1"/>
    <property type="molecule type" value="Genomic_DNA"/>
</dbReference>
<dbReference type="Pfam" id="PF00970">
    <property type="entry name" value="FAD_binding_6"/>
    <property type="match status" value="1"/>
</dbReference>
<dbReference type="PRINTS" id="PR00371">
    <property type="entry name" value="FPNCR"/>
</dbReference>
<protein>
    <recommendedName>
        <fullName evidence="3">FAD-binding FR-type domain-containing protein</fullName>
    </recommendedName>
</protein>
<dbReference type="PATRIC" id="fig|626887.3.peg.3098"/>
<proteinExistence type="predicted"/>
<dbReference type="InterPro" id="IPR017927">
    <property type="entry name" value="FAD-bd_FR_type"/>
</dbReference>
<sequence>MANESDIRRARKGAEDNLAVLETLSGATESSVDSDLKLLLAGISRRRSDQTLRLLDWVNRHEVAGPVLDAPANSDRVSRSESPQVAGDAVARPATAAEGVPVLARRDVTPELIQFTVPRPQDFNFIAGQSVKVGIGGIRRSFSLVSAPHEPVLEFFVELVPGGQMSEQLRRMRVGERVALGPPKGGLRLDPGFPNHLMVSTVTGINPFISILRDYLHQGRTGHRFHLLQGASYQNEFGYREELERLAAAHPEVITYVPTVSRPDEPANQGWSGETGRVDTQVVEYLRRAGLDSGSTLAYACGHSGMLDAVGRQLVPLGFQLSTENYD</sequence>
<evidence type="ECO:0000256" key="2">
    <source>
        <dbReference type="ARBA" id="ARBA00034078"/>
    </source>
</evidence>
<dbReference type="InterPro" id="IPR001709">
    <property type="entry name" value="Flavoprot_Pyr_Nucl_cyt_Rdtase"/>
</dbReference>
<dbReference type="InterPro" id="IPR050415">
    <property type="entry name" value="MRET"/>
</dbReference>
<accession>N6WVF5</accession>
<dbReference type="GO" id="GO:0016491">
    <property type="term" value="F:oxidoreductase activity"/>
    <property type="evidence" value="ECO:0007669"/>
    <property type="project" value="InterPro"/>
</dbReference>
<dbReference type="Proteomes" id="UP000013165">
    <property type="component" value="Unassembled WGS sequence"/>
</dbReference>
<dbReference type="AlphaFoldDB" id="N6WVF5"/>
<dbReference type="InterPro" id="IPR001433">
    <property type="entry name" value="OxRdtase_FAD/NAD-bd"/>
</dbReference>
<dbReference type="PANTHER" id="PTHR47354">
    <property type="entry name" value="NADH OXIDOREDUCTASE HCR"/>
    <property type="match status" value="1"/>
</dbReference>
<evidence type="ECO:0000313" key="5">
    <source>
        <dbReference type="Proteomes" id="UP000013165"/>
    </source>
</evidence>
<reference evidence="4 5" key="1">
    <citation type="journal article" date="2013" name="Genome Announc.">
        <title>Genome Sequence of the Polycyclic Aromatic Hydrocarbon-Degrading Bacterium Strain Marinobacter nanhaiticus D15-8WT.</title>
        <authorList>
            <person name="Cui Z."/>
            <person name="Gao W."/>
            <person name="Li Q."/>
            <person name="Xu G."/>
            <person name="Zheng L."/>
        </authorList>
    </citation>
    <scope>NUCLEOTIDE SEQUENCE [LARGE SCALE GENOMIC DNA]</scope>
    <source>
        <strain evidence="4 5">D15-8W</strain>
    </source>
</reference>